<evidence type="ECO:0008006" key="3">
    <source>
        <dbReference type="Google" id="ProtNLM"/>
    </source>
</evidence>
<dbReference type="AlphaFoldDB" id="A0ABD6RRY9"/>
<evidence type="ECO:0000313" key="1">
    <source>
        <dbReference type="EMBL" id="OSB19160.1"/>
    </source>
</evidence>
<dbReference type="InterPro" id="IPR049676">
    <property type="entry name" value="QatC"/>
</dbReference>
<organism evidence="1 2">
    <name type="scientific">Clostridium sporogenes</name>
    <dbReference type="NCBI Taxonomy" id="1509"/>
    <lineage>
        <taxon>Bacteria</taxon>
        <taxon>Bacillati</taxon>
        <taxon>Bacillota</taxon>
        <taxon>Clostridia</taxon>
        <taxon>Eubacteriales</taxon>
        <taxon>Clostridiaceae</taxon>
        <taxon>Clostridium</taxon>
    </lineage>
</organism>
<name>A0ABD6RRY9_CLOSG</name>
<dbReference type="InterPro" id="IPR014729">
    <property type="entry name" value="Rossmann-like_a/b/a_fold"/>
</dbReference>
<gene>
    <name evidence="1" type="ORF">B2H94_08650</name>
</gene>
<dbReference type="Proteomes" id="UP000193911">
    <property type="component" value="Unassembled WGS sequence"/>
</dbReference>
<reference evidence="1 2" key="1">
    <citation type="submission" date="2017-02" db="EMBL/GenBank/DDBJ databases">
        <title>Differentiating clades of botulinum-neurotoxin-producing Clostridia with a simple, multiplex PCR assay.</title>
        <authorList>
            <person name="Williamson C.H.D."/>
            <person name="Vazquez A."/>
            <person name="Hill K."/>
            <person name="Smith T.J."/>
            <person name="Nottingham R."/>
            <person name="Stone N.E."/>
            <person name="Sobek C.J."/>
            <person name="Cocking J.H."/>
            <person name="Fernandez R.A."/>
            <person name="Caballero P.A."/>
            <person name="Leiser O.P."/>
            <person name="Keim P."/>
            <person name="Sahl J.W."/>
        </authorList>
    </citation>
    <scope>NUCLEOTIDE SEQUENCE [LARGE SCALE GENOMIC DNA]</scope>
    <source>
        <strain evidence="1 2">CLS_DGF_0088_06</strain>
    </source>
</reference>
<comment type="caution">
    <text evidence="1">The sequence shown here is derived from an EMBL/GenBank/DDBJ whole genome shotgun (WGS) entry which is preliminary data.</text>
</comment>
<dbReference type="EMBL" id="MWJJ01000001">
    <property type="protein sequence ID" value="OSB19160.1"/>
    <property type="molecule type" value="Genomic_DNA"/>
</dbReference>
<sequence>MKIWINKTNIDELNEDYHDAVIFNMLKDNPKSNLKTNFEDIWRRFSLKSIDSIYEDFLIIASSIFAVDRRIPRSNIQDMDDHREMKDNWTRTLKVNIPVLEVDKWLTVSSKLEKVLNFLSGDLWKLNFRKTTNRYRNDEYRKNKYVKKGIINNDFDCVSLFSGGLDSFCGALHLLEQGKKVCFVGCMEYNQLKNRMKEIYEKIDRDYPNINKDLIIFSTKPGIPKNINEDIRSKYTEDTSRSRSLLFISVAVAVASIVNPEEGIYIPENGFIGLNIPLTPSRMGSCSTRTTHVHFLKKLNELFEEIDIPYKISNFYAYKTKGQIVKEFQKNSTFIECVDKTISCSHPTQGRMVGVTPINCGYCFPCMIRRASLNVIGYEEQTYIDDFDEEYKLDIKLIKKYGNPYTGRAKDLNALLAALHKYVKNDDPNFYKKQLIKMGGLSFDEIEIFNDIYIKSMEELKNMIIKQANRNDKSLLEYIGMSEDSE</sequence>
<protein>
    <recommendedName>
        <fullName evidence="3">7-cyano-7-deazaguanine synthase</fullName>
    </recommendedName>
</protein>
<dbReference type="NCBIfam" id="NF041925">
    <property type="entry name" value="QatC"/>
    <property type="match status" value="1"/>
</dbReference>
<dbReference type="SUPFAM" id="SSF52402">
    <property type="entry name" value="Adenine nucleotide alpha hydrolases-like"/>
    <property type="match status" value="1"/>
</dbReference>
<dbReference type="RefSeq" id="WP_085333402.1">
    <property type="nucleotide sequence ID" value="NZ_MWJJ01000001.1"/>
</dbReference>
<accession>A0ABD6RRY9</accession>
<proteinExistence type="predicted"/>
<evidence type="ECO:0000313" key="2">
    <source>
        <dbReference type="Proteomes" id="UP000193911"/>
    </source>
</evidence>
<dbReference type="Gene3D" id="3.40.50.620">
    <property type="entry name" value="HUPs"/>
    <property type="match status" value="1"/>
</dbReference>